<proteinExistence type="predicted"/>
<dbReference type="Ensembl" id="ENSCVAT00000025235.1">
    <property type="protein sequence ID" value="ENSCVAP00000016759.1"/>
    <property type="gene ID" value="ENSCVAG00000019755.1"/>
</dbReference>
<reference evidence="1" key="2">
    <citation type="submission" date="2025-09" db="UniProtKB">
        <authorList>
            <consortium name="Ensembl"/>
        </authorList>
    </citation>
    <scope>IDENTIFICATION</scope>
</reference>
<name>A0A3Q2DDV8_CYPVA</name>
<sequence>MTLKGEVRSGKVDCQAHYETCQSAGITAYPTVRFYAYRGSRRVRLGEHINSRDANTIADIIRSRLEQLSPRLHSTPKVTSPGLAIRGSAGQNQHISACLFCRMSSDTGGAPF</sequence>
<dbReference type="GO" id="GO:0036498">
    <property type="term" value="P:IRE1-mediated unfolded protein response"/>
    <property type="evidence" value="ECO:0007669"/>
    <property type="project" value="TreeGrafter"/>
</dbReference>
<dbReference type="GO" id="GO:0015035">
    <property type="term" value="F:protein-disulfide reductase activity"/>
    <property type="evidence" value="ECO:0007669"/>
    <property type="project" value="TreeGrafter"/>
</dbReference>
<dbReference type="Proteomes" id="UP000265020">
    <property type="component" value="Unassembled WGS sequence"/>
</dbReference>
<dbReference type="GO" id="GO:0051787">
    <property type="term" value="F:misfolded protein binding"/>
    <property type="evidence" value="ECO:0007669"/>
    <property type="project" value="TreeGrafter"/>
</dbReference>
<dbReference type="Gene3D" id="3.40.30.10">
    <property type="entry name" value="Glutaredoxin"/>
    <property type="match status" value="1"/>
</dbReference>
<evidence type="ECO:0000313" key="2">
    <source>
        <dbReference type="Proteomes" id="UP000265020"/>
    </source>
</evidence>
<dbReference type="SUPFAM" id="SSF52833">
    <property type="entry name" value="Thioredoxin-like"/>
    <property type="match status" value="1"/>
</dbReference>
<protein>
    <recommendedName>
        <fullName evidence="3">Thioredoxin domain-containing protein</fullName>
    </recommendedName>
</protein>
<dbReference type="InterPro" id="IPR036249">
    <property type="entry name" value="Thioredoxin-like_sf"/>
</dbReference>
<dbReference type="PANTHER" id="PTHR44340">
    <property type="entry name" value="DNAJ HOMOLOG SUBFAMILY C MEMBER 10"/>
    <property type="match status" value="1"/>
</dbReference>
<dbReference type="GeneTree" id="ENSGT00940000180614"/>
<dbReference type="GO" id="GO:0005788">
    <property type="term" value="C:endoplasmic reticulum lumen"/>
    <property type="evidence" value="ECO:0007669"/>
    <property type="project" value="TreeGrafter"/>
</dbReference>
<accession>A0A3Q2DDV8</accession>
<keyword evidence="2" id="KW-1185">Reference proteome</keyword>
<dbReference type="GO" id="GO:0016671">
    <property type="term" value="F:oxidoreductase activity, acting on a sulfur group of donors, disulfide as acceptor"/>
    <property type="evidence" value="ECO:0007669"/>
    <property type="project" value="TreeGrafter"/>
</dbReference>
<evidence type="ECO:0008006" key="3">
    <source>
        <dbReference type="Google" id="ProtNLM"/>
    </source>
</evidence>
<dbReference type="PANTHER" id="PTHR44340:SF1">
    <property type="entry name" value="DNAJ HOMOLOG SUBFAMILY C MEMBER 10"/>
    <property type="match status" value="1"/>
</dbReference>
<organism evidence="1 2">
    <name type="scientific">Cyprinodon variegatus</name>
    <name type="common">Sheepshead minnow</name>
    <dbReference type="NCBI Taxonomy" id="28743"/>
    <lineage>
        <taxon>Eukaryota</taxon>
        <taxon>Metazoa</taxon>
        <taxon>Chordata</taxon>
        <taxon>Craniata</taxon>
        <taxon>Vertebrata</taxon>
        <taxon>Euteleostomi</taxon>
        <taxon>Actinopterygii</taxon>
        <taxon>Neopterygii</taxon>
        <taxon>Teleostei</taxon>
        <taxon>Neoteleostei</taxon>
        <taxon>Acanthomorphata</taxon>
        <taxon>Ovalentaria</taxon>
        <taxon>Atherinomorphae</taxon>
        <taxon>Cyprinodontiformes</taxon>
        <taxon>Cyprinodontidae</taxon>
        <taxon>Cyprinodon</taxon>
    </lineage>
</organism>
<dbReference type="AlphaFoldDB" id="A0A3Q2DDV8"/>
<dbReference type="InterPro" id="IPR052460">
    <property type="entry name" value="ER_disulfide_reductase"/>
</dbReference>
<reference evidence="1" key="1">
    <citation type="submission" date="2025-08" db="UniProtKB">
        <authorList>
            <consortium name="Ensembl"/>
        </authorList>
    </citation>
    <scope>IDENTIFICATION</scope>
</reference>
<dbReference type="STRING" id="28743.ENSCVAP00000016759"/>
<evidence type="ECO:0000313" key="1">
    <source>
        <dbReference type="Ensembl" id="ENSCVAP00000016759.1"/>
    </source>
</evidence>